<evidence type="ECO:0000313" key="1">
    <source>
        <dbReference type="EMBL" id="SUH11820.1"/>
    </source>
</evidence>
<gene>
    <name evidence="1" type="ORF">NCTC8256_05892</name>
</gene>
<dbReference type="Proteomes" id="UP000254346">
    <property type="component" value="Unassembled WGS sequence"/>
</dbReference>
<evidence type="ECO:0000313" key="2">
    <source>
        <dbReference type="Proteomes" id="UP000254346"/>
    </source>
</evidence>
<accession>A0A379W0J6</accession>
<protein>
    <submittedName>
        <fullName evidence="1">Uncharacterized protein</fullName>
    </submittedName>
</protein>
<sequence>MVMLAAMMRAQNYTQILGCWPAIQFWHLFFSADRPIINILKITTTVTILVGMRGDASLDNMEQRYIQWGNSVEVGHGAVSGWGLTGNRKN</sequence>
<organism evidence="1 2">
    <name type="scientific">Salmonella enterica I</name>
    <dbReference type="NCBI Taxonomy" id="59201"/>
    <lineage>
        <taxon>Bacteria</taxon>
        <taxon>Pseudomonadati</taxon>
        <taxon>Pseudomonadota</taxon>
        <taxon>Gammaproteobacteria</taxon>
        <taxon>Enterobacterales</taxon>
        <taxon>Enterobacteriaceae</taxon>
        <taxon>Salmonella</taxon>
    </lineage>
</organism>
<proteinExistence type="predicted"/>
<reference evidence="1 2" key="1">
    <citation type="submission" date="2018-06" db="EMBL/GenBank/DDBJ databases">
        <authorList>
            <consortium name="Pathogen Informatics"/>
            <person name="Doyle S."/>
        </authorList>
    </citation>
    <scope>NUCLEOTIDE SEQUENCE [LARGE SCALE GENOMIC DNA]</scope>
    <source>
        <strain evidence="1 2">NCTC8256</strain>
    </source>
</reference>
<dbReference type="EMBL" id="UGXR01000001">
    <property type="protein sequence ID" value="SUH11820.1"/>
    <property type="molecule type" value="Genomic_DNA"/>
</dbReference>
<dbReference type="AlphaFoldDB" id="A0A379W0J6"/>
<name>A0A379W0J6_SALET</name>